<dbReference type="EMBL" id="LT906462">
    <property type="protein sequence ID" value="SNV75146.1"/>
    <property type="molecule type" value="Genomic_DNA"/>
</dbReference>
<dbReference type="KEGG" id="sste:SAMEA4384403_1983"/>
<dbReference type="RefSeq" id="WP_095089095.1">
    <property type="nucleotide sequence ID" value="NZ_BMDM01000001.1"/>
</dbReference>
<evidence type="ECO:0000313" key="1">
    <source>
        <dbReference type="EMBL" id="SNV75146.1"/>
    </source>
</evidence>
<proteinExistence type="predicted"/>
<sequence>MNRNKDKAWYIADVGDDLIYIAEKLNTKANSEDYHFENELLMLKEVLETLESLECLKEHSE</sequence>
<gene>
    <name evidence="1" type="ORF">SAMEA4384403_01983</name>
</gene>
<dbReference type="Proteomes" id="UP000242084">
    <property type="component" value="Chromosome 1"/>
</dbReference>
<name>A0A239ZWS0_9STAP</name>
<reference evidence="1 2" key="1">
    <citation type="submission" date="2017-06" db="EMBL/GenBank/DDBJ databases">
        <authorList>
            <consortium name="Pathogen Informatics"/>
        </authorList>
    </citation>
    <scope>NUCLEOTIDE SEQUENCE [LARGE SCALE GENOMIC DNA]</scope>
    <source>
        <strain evidence="1 2">NCTC13839</strain>
    </source>
</reference>
<dbReference type="AlphaFoldDB" id="A0A239ZWS0"/>
<accession>A0A239ZWS0</accession>
<keyword evidence="2" id="KW-1185">Reference proteome</keyword>
<evidence type="ECO:0000313" key="2">
    <source>
        <dbReference type="Proteomes" id="UP000242084"/>
    </source>
</evidence>
<organism evidence="1 2">
    <name type="scientific">Mammaliicoccus stepanovicii</name>
    <dbReference type="NCBI Taxonomy" id="643214"/>
    <lineage>
        <taxon>Bacteria</taxon>
        <taxon>Bacillati</taxon>
        <taxon>Bacillota</taxon>
        <taxon>Bacilli</taxon>
        <taxon>Bacillales</taxon>
        <taxon>Staphylococcaceae</taxon>
        <taxon>Mammaliicoccus</taxon>
    </lineage>
</organism>
<protein>
    <submittedName>
        <fullName evidence="1">Uncharacterized protein</fullName>
    </submittedName>
</protein>